<sequence>MRKRKIKVGLDFDGVVAYNPFRIIRAPLTYFKRQILGVKKLSFWYPEKKWQQVFWQILHESSVFPAKGTELLKELTEKNIIEADLITARFSFLDDQLDRWLRKNNLRKCFRSVNINNKDEQPHIFKEKMLIRLKPDYYIEDNWDIVSYLSNRQKKDKILRKIKIYWIYNIVDRRNPYNYKFPYLERALEEVIRKSD</sequence>
<proteinExistence type="predicted"/>
<dbReference type="AlphaFoldDB" id="A0A1F5YGX2"/>
<organism evidence="1 2">
    <name type="scientific">Candidatus Gottesmanbacteria bacterium RBG_13_37_7</name>
    <dbReference type="NCBI Taxonomy" id="1798369"/>
    <lineage>
        <taxon>Bacteria</taxon>
        <taxon>Candidatus Gottesmaniibacteriota</taxon>
    </lineage>
</organism>
<evidence type="ECO:0000313" key="2">
    <source>
        <dbReference type="Proteomes" id="UP000178230"/>
    </source>
</evidence>
<accession>A0A1F5YGX2</accession>
<comment type="caution">
    <text evidence="1">The sequence shown here is derived from an EMBL/GenBank/DDBJ whole genome shotgun (WGS) entry which is preliminary data.</text>
</comment>
<evidence type="ECO:0000313" key="1">
    <source>
        <dbReference type="EMBL" id="OGF99101.1"/>
    </source>
</evidence>
<name>A0A1F5YGX2_9BACT</name>
<reference evidence="1 2" key="1">
    <citation type="journal article" date="2016" name="Nat. Commun.">
        <title>Thousands of microbial genomes shed light on interconnected biogeochemical processes in an aquifer system.</title>
        <authorList>
            <person name="Anantharaman K."/>
            <person name="Brown C.T."/>
            <person name="Hug L.A."/>
            <person name="Sharon I."/>
            <person name="Castelle C.J."/>
            <person name="Probst A.J."/>
            <person name="Thomas B.C."/>
            <person name="Singh A."/>
            <person name="Wilkins M.J."/>
            <person name="Karaoz U."/>
            <person name="Brodie E.L."/>
            <person name="Williams K.H."/>
            <person name="Hubbard S.S."/>
            <person name="Banfield J.F."/>
        </authorList>
    </citation>
    <scope>NUCLEOTIDE SEQUENCE [LARGE SCALE GENOMIC DNA]</scope>
</reference>
<dbReference type="Proteomes" id="UP000178230">
    <property type="component" value="Unassembled WGS sequence"/>
</dbReference>
<evidence type="ECO:0008006" key="3">
    <source>
        <dbReference type="Google" id="ProtNLM"/>
    </source>
</evidence>
<gene>
    <name evidence="1" type="ORF">A2Y99_00715</name>
</gene>
<dbReference type="EMBL" id="MFIY01000073">
    <property type="protein sequence ID" value="OGF99101.1"/>
    <property type="molecule type" value="Genomic_DNA"/>
</dbReference>
<protein>
    <recommendedName>
        <fullName evidence="3">Nucleotidase</fullName>
    </recommendedName>
</protein>